<proteinExistence type="predicted"/>
<evidence type="ECO:0000313" key="2">
    <source>
        <dbReference type="Proteomes" id="UP001518140"/>
    </source>
</evidence>
<name>A0ABX0E750_9ACTN</name>
<reference evidence="1 2" key="1">
    <citation type="submission" date="2020-02" db="EMBL/GenBank/DDBJ databases">
        <title>Whole-genome analyses of novel actinobacteria.</title>
        <authorList>
            <person name="Sahin N."/>
            <person name="Tokatli A."/>
        </authorList>
    </citation>
    <scope>NUCLEOTIDE SEQUENCE [LARGE SCALE GENOMIC DNA]</scope>
    <source>
        <strain evidence="1 2">YC419</strain>
    </source>
</reference>
<evidence type="ECO:0000313" key="1">
    <source>
        <dbReference type="EMBL" id="NGO48514.1"/>
    </source>
</evidence>
<dbReference type="Pfam" id="PF14078">
    <property type="entry name" value="DUF4259"/>
    <property type="match status" value="1"/>
</dbReference>
<organism evidence="1 2">
    <name type="scientific">Streptomyces ureilyticus</name>
    <dbReference type="NCBI Taxonomy" id="1775131"/>
    <lineage>
        <taxon>Bacteria</taxon>
        <taxon>Bacillati</taxon>
        <taxon>Actinomycetota</taxon>
        <taxon>Actinomycetes</taxon>
        <taxon>Kitasatosporales</taxon>
        <taxon>Streptomycetaceae</taxon>
        <taxon>Streptomyces</taxon>
    </lineage>
</organism>
<dbReference type="EMBL" id="JAAKZX010000264">
    <property type="protein sequence ID" value="NGO48514.1"/>
    <property type="molecule type" value="Genomic_DNA"/>
</dbReference>
<comment type="caution">
    <text evidence="1">The sequence shown here is derived from an EMBL/GenBank/DDBJ whole genome shotgun (WGS) entry which is preliminary data.</text>
</comment>
<dbReference type="Proteomes" id="UP001518140">
    <property type="component" value="Unassembled WGS sequence"/>
</dbReference>
<dbReference type="InterPro" id="IPR025355">
    <property type="entry name" value="DUF4259"/>
</dbReference>
<accession>A0ABX0E750</accession>
<gene>
    <name evidence="1" type="ORF">G6048_42725</name>
</gene>
<dbReference type="RefSeq" id="WP_165344999.1">
    <property type="nucleotide sequence ID" value="NZ_JAAKZX010000264.1"/>
</dbReference>
<keyword evidence="2" id="KW-1185">Reference proteome</keyword>
<protein>
    <submittedName>
        <fullName evidence="1">DUF4259 domain-containing protein</fullName>
    </submittedName>
</protein>
<sequence length="121" mass="12699">MCLPQTPSQKVIEVLEQAFQRVTDSGARVDGGTGTEAVAAAALVASAIPGSGIVIDPDDGPREPLPQLPLALRSSAVLALQRVLQDGSELLTGWVDSSDAAQWRHEVQRIAEARGPIGHEL</sequence>